<reference evidence="1" key="1">
    <citation type="submission" date="2022-10" db="EMBL/GenBank/DDBJ databases">
        <authorList>
            <person name="Chen Y."/>
            <person name="Dougan E. K."/>
            <person name="Chan C."/>
            <person name="Rhodes N."/>
            <person name="Thang M."/>
        </authorList>
    </citation>
    <scope>NUCLEOTIDE SEQUENCE</scope>
</reference>
<dbReference type="EMBL" id="CAMXCT010002428">
    <property type="protein sequence ID" value="CAI3998101.1"/>
    <property type="molecule type" value="Genomic_DNA"/>
</dbReference>
<sequence>MDAMDAICGVLGRLLMKEISKEDVLIISEEGVSGYVSKVVLPRLGDLVFEGEECDTEEASRAAALRVCLEVFASTSDLARDLRW</sequence>
<dbReference type="AlphaFoldDB" id="A0A9P1CVD9"/>
<reference evidence="2" key="2">
    <citation type="submission" date="2024-04" db="EMBL/GenBank/DDBJ databases">
        <authorList>
            <person name="Chen Y."/>
            <person name="Shah S."/>
            <person name="Dougan E. K."/>
            <person name="Thang M."/>
            <person name="Chan C."/>
        </authorList>
    </citation>
    <scope>NUCLEOTIDE SEQUENCE [LARGE SCALE GENOMIC DNA]</scope>
</reference>
<dbReference type="EMBL" id="CAMXCT020002428">
    <property type="protein sequence ID" value="CAL1151476.1"/>
    <property type="molecule type" value="Genomic_DNA"/>
</dbReference>
<dbReference type="Proteomes" id="UP001152797">
    <property type="component" value="Unassembled WGS sequence"/>
</dbReference>
<evidence type="ECO:0000313" key="1">
    <source>
        <dbReference type="EMBL" id="CAI3998101.1"/>
    </source>
</evidence>
<organism evidence="1">
    <name type="scientific">Cladocopium goreaui</name>
    <dbReference type="NCBI Taxonomy" id="2562237"/>
    <lineage>
        <taxon>Eukaryota</taxon>
        <taxon>Sar</taxon>
        <taxon>Alveolata</taxon>
        <taxon>Dinophyceae</taxon>
        <taxon>Suessiales</taxon>
        <taxon>Symbiodiniaceae</taxon>
        <taxon>Cladocopium</taxon>
    </lineage>
</organism>
<keyword evidence="4" id="KW-1185">Reference proteome</keyword>
<protein>
    <submittedName>
        <fullName evidence="3">25S rRNA (Uridine-N(3))-methyltransferase BMT5-like domain-containing protein</fullName>
    </submittedName>
</protein>
<evidence type="ECO:0000313" key="3">
    <source>
        <dbReference type="EMBL" id="CAL4785413.1"/>
    </source>
</evidence>
<evidence type="ECO:0000313" key="4">
    <source>
        <dbReference type="Proteomes" id="UP001152797"/>
    </source>
</evidence>
<gene>
    <name evidence="1" type="ORF">C1SCF055_LOCUS24430</name>
</gene>
<name>A0A9P1CVD9_9DINO</name>
<comment type="caution">
    <text evidence="1">The sequence shown here is derived from an EMBL/GenBank/DDBJ whole genome shotgun (WGS) entry which is preliminary data.</text>
</comment>
<evidence type="ECO:0000313" key="2">
    <source>
        <dbReference type="EMBL" id="CAL1151476.1"/>
    </source>
</evidence>
<dbReference type="EMBL" id="CAMXCT030002428">
    <property type="protein sequence ID" value="CAL4785413.1"/>
    <property type="molecule type" value="Genomic_DNA"/>
</dbReference>
<accession>A0A9P1CVD9</accession>
<proteinExistence type="predicted"/>